<dbReference type="GO" id="GO:0016987">
    <property type="term" value="F:sigma factor activity"/>
    <property type="evidence" value="ECO:0007669"/>
    <property type="project" value="UniProtKB-KW"/>
</dbReference>
<accession>A0AA35XLD4</accession>
<dbReference type="EMBL" id="CASHTH010004374">
    <property type="protein sequence ID" value="CAI8056605.1"/>
    <property type="molecule type" value="Genomic_DNA"/>
</dbReference>
<evidence type="ECO:0000259" key="7">
    <source>
        <dbReference type="Pfam" id="PF04542"/>
    </source>
</evidence>
<dbReference type="Proteomes" id="UP001174909">
    <property type="component" value="Unassembled WGS sequence"/>
</dbReference>
<keyword evidence="3" id="KW-0731">Sigma factor</keyword>
<evidence type="ECO:0000313" key="10">
    <source>
        <dbReference type="Proteomes" id="UP001174909"/>
    </source>
</evidence>
<dbReference type="InterPro" id="IPR014284">
    <property type="entry name" value="RNA_pol_sigma-70_dom"/>
</dbReference>
<gene>
    <name evidence="9" type="ORF">GBAR_LOCUS30843</name>
</gene>
<evidence type="ECO:0000313" key="9">
    <source>
        <dbReference type="EMBL" id="CAI8056605.1"/>
    </source>
</evidence>
<feature type="domain" description="RNA polymerase sigma factor 70 region 4 type 2" evidence="8">
    <location>
        <begin position="107"/>
        <end position="140"/>
    </location>
</feature>
<dbReference type="Pfam" id="PF04542">
    <property type="entry name" value="Sigma70_r2"/>
    <property type="match status" value="1"/>
</dbReference>
<dbReference type="GO" id="GO:0006352">
    <property type="term" value="P:DNA-templated transcription initiation"/>
    <property type="evidence" value="ECO:0007669"/>
    <property type="project" value="InterPro"/>
</dbReference>
<evidence type="ECO:0000256" key="4">
    <source>
        <dbReference type="ARBA" id="ARBA00023125"/>
    </source>
</evidence>
<keyword evidence="4" id="KW-0238">DNA-binding</keyword>
<evidence type="ECO:0000256" key="5">
    <source>
        <dbReference type="ARBA" id="ARBA00023163"/>
    </source>
</evidence>
<reference evidence="9" key="1">
    <citation type="submission" date="2023-03" db="EMBL/GenBank/DDBJ databases">
        <authorList>
            <person name="Steffen K."/>
            <person name="Cardenas P."/>
        </authorList>
    </citation>
    <scope>NUCLEOTIDE SEQUENCE</scope>
</reference>
<dbReference type="AlphaFoldDB" id="A0AA35XLD4"/>
<evidence type="ECO:0000256" key="3">
    <source>
        <dbReference type="ARBA" id="ARBA00023082"/>
    </source>
</evidence>
<dbReference type="SUPFAM" id="SSF88946">
    <property type="entry name" value="Sigma2 domain of RNA polymerase sigma factors"/>
    <property type="match status" value="1"/>
</dbReference>
<dbReference type="InterPro" id="IPR013324">
    <property type="entry name" value="RNA_pol_sigma_r3/r4-like"/>
</dbReference>
<keyword evidence="2" id="KW-0805">Transcription regulation</keyword>
<sequence>MLGNYQDAEEVASDVFVKVWQKLGKWDTEQGSFQAWLNTVARNTIIDAIRKRDRIREHPLGGSPDEDEQPLSKYEDPRPGPEQELEAAEAQQILEDALEQVTKPNHRIAWMLRHLEGYSIAEIARILNRKDGTVKIWIFRCTEELRKILIAKGIQWIY</sequence>
<comment type="similarity">
    <text evidence="1">Belongs to the sigma-70 factor family. ECF subfamily.</text>
</comment>
<comment type="caution">
    <text evidence="9">The sequence shown here is derived from an EMBL/GenBank/DDBJ whole genome shotgun (WGS) entry which is preliminary data.</text>
</comment>
<proteinExistence type="inferred from homology"/>
<dbReference type="InterPro" id="IPR036388">
    <property type="entry name" value="WH-like_DNA-bd_sf"/>
</dbReference>
<dbReference type="InterPro" id="IPR013325">
    <property type="entry name" value="RNA_pol_sigma_r2"/>
</dbReference>
<dbReference type="Pfam" id="PF08281">
    <property type="entry name" value="Sigma70_r4_2"/>
    <property type="match status" value="1"/>
</dbReference>
<protein>
    <submittedName>
        <fullName evidence="9">ECF RNA polymerase sigma factor SigE</fullName>
    </submittedName>
</protein>
<evidence type="ECO:0000256" key="6">
    <source>
        <dbReference type="SAM" id="MobiDB-lite"/>
    </source>
</evidence>
<evidence type="ECO:0000259" key="8">
    <source>
        <dbReference type="Pfam" id="PF08281"/>
    </source>
</evidence>
<evidence type="ECO:0000256" key="2">
    <source>
        <dbReference type="ARBA" id="ARBA00023015"/>
    </source>
</evidence>
<dbReference type="InterPro" id="IPR007627">
    <property type="entry name" value="RNA_pol_sigma70_r2"/>
</dbReference>
<feature type="domain" description="RNA polymerase sigma-70 region 2" evidence="7">
    <location>
        <begin position="1"/>
        <end position="54"/>
    </location>
</feature>
<dbReference type="Gene3D" id="1.10.10.10">
    <property type="entry name" value="Winged helix-like DNA-binding domain superfamily/Winged helix DNA-binding domain"/>
    <property type="match status" value="1"/>
</dbReference>
<dbReference type="PANTHER" id="PTHR43133">
    <property type="entry name" value="RNA POLYMERASE ECF-TYPE SIGMA FACTO"/>
    <property type="match status" value="1"/>
</dbReference>
<name>A0AA35XLD4_GEOBA</name>
<dbReference type="Gene3D" id="1.10.1740.10">
    <property type="match status" value="1"/>
</dbReference>
<organism evidence="9 10">
    <name type="scientific">Geodia barretti</name>
    <name type="common">Barrett's horny sponge</name>
    <dbReference type="NCBI Taxonomy" id="519541"/>
    <lineage>
        <taxon>Eukaryota</taxon>
        <taxon>Metazoa</taxon>
        <taxon>Porifera</taxon>
        <taxon>Demospongiae</taxon>
        <taxon>Heteroscleromorpha</taxon>
        <taxon>Tetractinellida</taxon>
        <taxon>Astrophorina</taxon>
        <taxon>Geodiidae</taxon>
        <taxon>Geodia</taxon>
    </lineage>
</organism>
<dbReference type="SUPFAM" id="SSF88659">
    <property type="entry name" value="Sigma3 and sigma4 domains of RNA polymerase sigma factors"/>
    <property type="match status" value="1"/>
</dbReference>
<dbReference type="GO" id="GO:0003677">
    <property type="term" value="F:DNA binding"/>
    <property type="evidence" value="ECO:0007669"/>
    <property type="project" value="UniProtKB-KW"/>
</dbReference>
<feature type="region of interest" description="Disordered" evidence="6">
    <location>
        <begin position="55"/>
        <end position="87"/>
    </location>
</feature>
<keyword evidence="5" id="KW-0804">Transcription</keyword>
<dbReference type="InterPro" id="IPR013249">
    <property type="entry name" value="RNA_pol_sigma70_r4_t2"/>
</dbReference>
<dbReference type="NCBIfam" id="TIGR02937">
    <property type="entry name" value="sigma70-ECF"/>
    <property type="match status" value="1"/>
</dbReference>
<dbReference type="PANTHER" id="PTHR43133:SF8">
    <property type="entry name" value="RNA POLYMERASE SIGMA FACTOR HI_1459-RELATED"/>
    <property type="match status" value="1"/>
</dbReference>
<dbReference type="InterPro" id="IPR039425">
    <property type="entry name" value="RNA_pol_sigma-70-like"/>
</dbReference>
<evidence type="ECO:0000256" key="1">
    <source>
        <dbReference type="ARBA" id="ARBA00010641"/>
    </source>
</evidence>
<keyword evidence="10" id="KW-1185">Reference proteome</keyword>